<gene>
    <name evidence="2" type="ORF">COT42_06565</name>
</gene>
<reference evidence="2 3" key="1">
    <citation type="submission" date="2017-09" db="EMBL/GenBank/DDBJ databases">
        <title>Depth-based differentiation of microbial function through sediment-hosted aquifers and enrichment of novel symbionts in the deep terrestrial subsurface.</title>
        <authorList>
            <person name="Probst A.J."/>
            <person name="Ladd B."/>
            <person name="Jarett J.K."/>
            <person name="Geller-Mcgrath D.E."/>
            <person name="Sieber C.M."/>
            <person name="Emerson J.B."/>
            <person name="Anantharaman K."/>
            <person name="Thomas B.C."/>
            <person name="Malmstrom R."/>
            <person name="Stieglmeier M."/>
            <person name="Klingl A."/>
            <person name="Woyke T."/>
            <person name="Ryan C.M."/>
            <person name="Banfield J.F."/>
        </authorList>
    </citation>
    <scope>NUCLEOTIDE SEQUENCE [LARGE SCALE GENOMIC DNA]</scope>
    <source>
        <strain evidence="2">CG08_land_8_20_14_0_20_45_16</strain>
    </source>
</reference>
<proteinExistence type="predicted"/>
<dbReference type="EMBL" id="PEYM01000108">
    <property type="protein sequence ID" value="PIS28958.1"/>
    <property type="molecule type" value="Genomic_DNA"/>
</dbReference>
<organism evidence="2 3">
    <name type="scientific">Candidatus Saganbacteria bacterium CG08_land_8_20_14_0_20_45_16</name>
    <dbReference type="NCBI Taxonomy" id="2014293"/>
    <lineage>
        <taxon>Bacteria</taxon>
        <taxon>Bacillati</taxon>
        <taxon>Saganbacteria</taxon>
    </lineage>
</organism>
<feature type="transmembrane region" description="Helical" evidence="1">
    <location>
        <begin position="34"/>
        <end position="56"/>
    </location>
</feature>
<evidence type="ECO:0000313" key="2">
    <source>
        <dbReference type="EMBL" id="PIS28958.1"/>
    </source>
</evidence>
<evidence type="ECO:0000256" key="1">
    <source>
        <dbReference type="SAM" id="Phobius"/>
    </source>
</evidence>
<keyword evidence="1" id="KW-0472">Membrane</keyword>
<evidence type="ECO:0000313" key="3">
    <source>
        <dbReference type="Proteomes" id="UP000231343"/>
    </source>
</evidence>
<comment type="caution">
    <text evidence="2">The sequence shown here is derived from an EMBL/GenBank/DDBJ whole genome shotgun (WGS) entry which is preliminary data.</text>
</comment>
<protein>
    <submittedName>
        <fullName evidence="2">Uncharacterized protein</fullName>
    </submittedName>
</protein>
<dbReference type="Proteomes" id="UP000231343">
    <property type="component" value="Unassembled WGS sequence"/>
</dbReference>
<keyword evidence="1" id="KW-0812">Transmembrane</keyword>
<sequence>MALRATAEKVLERGGRVIGTGSEGNLVCPNREHVIAGGVAGMFAAGTTPAAFRVLLRKAFPLSD</sequence>
<name>A0A2H0XXS5_UNCSA</name>
<accession>A0A2H0XXS5</accession>
<keyword evidence="1" id="KW-1133">Transmembrane helix</keyword>
<dbReference type="AlphaFoldDB" id="A0A2H0XXS5"/>